<keyword evidence="1" id="KW-1133">Transmembrane helix</keyword>
<organism evidence="2 3">
    <name type="scientific">Ktedonospora formicarum</name>
    <dbReference type="NCBI Taxonomy" id="2778364"/>
    <lineage>
        <taxon>Bacteria</taxon>
        <taxon>Bacillati</taxon>
        <taxon>Chloroflexota</taxon>
        <taxon>Ktedonobacteria</taxon>
        <taxon>Ktedonobacterales</taxon>
        <taxon>Ktedonobacteraceae</taxon>
        <taxon>Ktedonospora</taxon>
    </lineage>
</organism>
<dbReference type="AlphaFoldDB" id="A0A8J3I744"/>
<evidence type="ECO:0000256" key="1">
    <source>
        <dbReference type="SAM" id="Phobius"/>
    </source>
</evidence>
<reference evidence="2" key="1">
    <citation type="submission" date="2020-10" db="EMBL/GenBank/DDBJ databases">
        <title>Taxonomic study of unclassified bacteria belonging to the class Ktedonobacteria.</title>
        <authorList>
            <person name="Yabe S."/>
            <person name="Wang C.M."/>
            <person name="Zheng Y."/>
            <person name="Sakai Y."/>
            <person name="Cavaletti L."/>
            <person name="Monciardini P."/>
            <person name="Donadio S."/>
        </authorList>
    </citation>
    <scope>NUCLEOTIDE SEQUENCE</scope>
    <source>
        <strain evidence="2">SOSP1-1</strain>
    </source>
</reference>
<feature type="transmembrane region" description="Helical" evidence="1">
    <location>
        <begin position="20"/>
        <end position="42"/>
    </location>
</feature>
<dbReference type="Proteomes" id="UP000612362">
    <property type="component" value="Unassembled WGS sequence"/>
</dbReference>
<gene>
    <name evidence="2" type="ORF">KSX_80440</name>
</gene>
<sequence>MKTEKPLELKRRTAGSPPRLTRSVAILRVLILAAYLVIASIACNPSPIPPRILARMKEPGQP</sequence>
<dbReference type="EMBL" id="BNJF01000006">
    <property type="protein sequence ID" value="GHO49881.1"/>
    <property type="molecule type" value="Genomic_DNA"/>
</dbReference>
<keyword evidence="1" id="KW-0472">Membrane</keyword>
<evidence type="ECO:0000313" key="3">
    <source>
        <dbReference type="Proteomes" id="UP000612362"/>
    </source>
</evidence>
<accession>A0A8J3I744</accession>
<proteinExistence type="predicted"/>
<keyword evidence="1" id="KW-0812">Transmembrane</keyword>
<evidence type="ECO:0000313" key="2">
    <source>
        <dbReference type="EMBL" id="GHO49881.1"/>
    </source>
</evidence>
<protein>
    <submittedName>
        <fullName evidence="2">Uncharacterized protein</fullName>
    </submittedName>
</protein>
<name>A0A8J3I744_9CHLR</name>
<comment type="caution">
    <text evidence="2">The sequence shown here is derived from an EMBL/GenBank/DDBJ whole genome shotgun (WGS) entry which is preliminary data.</text>
</comment>
<keyword evidence="3" id="KW-1185">Reference proteome</keyword>